<keyword evidence="3" id="KW-1029">Fimbrium biogenesis</keyword>
<name>A0A3Y1CKT7_SALET</name>
<evidence type="ECO:0000256" key="6">
    <source>
        <dbReference type="ARBA" id="ARBA00023186"/>
    </source>
</evidence>
<keyword evidence="7" id="KW-0393">Immunoglobulin domain</keyword>
<dbReference type="Gene3D" id="2.60.40.10">
    <property type="entry name" value="Immunoglobulins"/>
    <property type="match status" value="2"/>
</dbReference>
<organism evidence="11">
    <name type="scientific">Salmonella enterica I</name>
    <dbReference type="NCBI Taxonomy" id="59201"/>
    <lineage>
        <taxon>Bacteria</taxon>
        <taxon>Pseudomonadati</taxon>
        <taxon>Pseudomonadota</taxon>
        <taxon>Gammaproteobacteria</taxon>
        <taxon>Enterobacterales</taxon>
        <taxon>Enterobacteriaceae</taxon>
        <taxon>Salmonella</taxon>
    </lineage>
</organism>
<dbReference type="SUPFAM" id="SSF49354">
    <property type="entry name" value="PapD-like"/>
    <property type="match status" value="1"/>
</dbReference>
<dbReference type="FunFam" id="2.60.40.10:FF:000458">
    <property type="entry name" value="Molecular chaperone FimC"/>
    <property type="match status" value="1"/>
</dbReference>
<dbReference type="InterPro" id="IPR001829">
    <property type="entry name" value="Pili_assmbl_chaperone_bac"/>
</dbReference>
<comment type="subcellular location">
    <subcellularLocation>
        <location evidence="1">Periplasm</location>
    </subcellularLocation>
</comment>
<proteinExistence type="inferred from homology"/>
<dbReference type="InterPro" id="IPR036316">
    <property type="entry name" value="Pili_assmbl_chap_C_dom_sf"/>
</dbReference>
<comment type="similarity">
    <text evidence="2">Belongs to the periplasmic pilus chaperone family.</text>
</comment>
<keyword evidence="5" id="KW-0574">Periplasm</keyword>
<dbReference type="InterPro" id="IPR016148">
    <property type="entry name" value="Pili_assmbl_chaperone_C"/>
</dbReference>
<evidence type="ECO:0000256" key="3">
    <source>
        <dbReference type="ARBA" id="ARBA00022558"/>
    </source>
</evidence>
<evidence type="ECO:0000256" key="7">
    <source>
        <dbReference type="ARBA" id="ARBA00023319"/>
    </source>
</evidence>
<keyword evidence="4 8" id="KW-0732">Signal</keyword>
<dbReference type="PANTHER" id="PTHR30251">
    <property type="entry name" value="PILUS ASSEMBLY CHAPERONE"/>
    <property type="match status" value="1"/>
</dbReference>
<dbReference type="SUPFAM" id="SSF49584">
    <property type="entry name" value="Periplasmic chaperone C-domain"/>
    <property type="match status" value="1"/>
</dbReference>
<gene>
    <name evidence="11" type="ORF">S301_07145</name>
</gene>
<evidence type="ECO:0000256" key="2">
    <source>
        <dbReference type="ARBA" id="ARBA00007399"/>
    </source>
</evidence>
<evidence type="ECO:0000259" key="9">
    <source>
        <dbReference type="Pfam" id="PF00345"/>
    </source>
</evidence>
<reference evidence="11" key="1">
    <citation type="submission" date="2018-07" db="EMBL/GenBank/DDBJ databases">
        <authorList>
            <consortium name="GenomeTrakr network: Whole genome sequencing for foodborne pathogen traceback"/>
        </authorList>
    </citation>
    <scope>NUCLEOTIDE SEQUENCE [LARGE SCALE GENOMIC DNA]</scope>
    <source>
        <strain evidence="11">CFSAN002851</strain>
    </source>
</reference>
<protein>
    <submittedName>
        <fullName evidence="11">Fimbria/pilus periplasmic chaperone</fullName>
    </submittedName>
</protein>
<comment type="caution">
    <text evidence="11">The sequence shown here is derived from an EMBL/GenBank/DDBJ whole genome shotgun (WGS) entry which is preliminary data.</text>
</comment>
<accession>A0A3Y1CKT7</accession>
<feature type="signal peptide" evidence="8">
    <location>
        <begin position="1"/>
        <end position="23"/>
    </location>
</feature>
<feature type="chain" id="PRO_5030088693" evidence="8">
    <location>
        <begin position="24"/>
        <end position="251"/>
    </location>
</feature>
<feature type="domain" description="Pili assembly chaperone N-terminal" evidence="9">
    <location>
        <begin position="25"/>
        <end position="145"/>
    </location>
</feature>
<dbReference type="PRINTS" id="PR00969">
    <property type="entry name" value="CHAPERONPILI"/>
</dbReference>
<sequence>MNIRHITALLPALLLLWGPATRAAINVDRTRIIMDSKVKSLSVELSNESTTLPYLAQAWVEDAQGKRSNQIVALPPLQRIDAGQKSQVRIMQVRGGGTDRLPQDRETLFYFKVKEIPPKPEETGANILQMALQSRLKLFFRPTAIAKPFGDTSERRLIVLRNGEHVTLKNPTPYYISVIWMGRTAAQSLKGFSQDTMVPPYSDLPLQAILPRGDDGLYVGYIDDFGGMKLNHYRCRTGQCTFDTVQHTDSQ</sequence>
<evidence type="ECO:0000256" key="5">
    <source>
        <dbReference type="ARBA" id="ARBA00022764"/>
    </source>
</evidence>
<dbReference type="Pfam" id="PF02753">
    <property type="entry name" value="PapD_C"/>
    <property type="match status" value="1"/>
</dbReference>
<dbReference type="GO" id="GO:0030288">
    <property type="term" value="C:outer membrane-bounded periplasmic space"/>
    <property type="evidence" value="ECO:0007669"/>
    <property type="project" value="InterPro"/>
</dbReference>
<dbReference type="InterPro" id="IPR016147">
    <property type="entry name" value="Pili_assmbl_chaperone_N"/>
</dbReference>
<evidence type="ECO:0000313" key="11">
    <source>
        <dbReference type="EMBL" id="EBP3998461.1"/>
    </source>
</evidence>
<dbReference type="InterPro" id="IPR013783">
    <property type="entry name" value="Ig-like_fold"/>
</dbReference>
<dbReference type="EMBL" id="AAGLPX010000010">
    <property type="protein sequence ID" value="EBP3998461.1"/>
    <property type="molecule type" value="Genomic_DNA"/>
</dbReference>
<keyword evidence="6" id="KW-0143">Chaperone</keyword>
<evidence type="ECO:0000256" key="1">
    <source>
        <dbReference type="ARBA" id="ARBA00004418"/>
    </source>
</evidence>
<dbReference type="PANTHER" id="PTHR30251:SF5">
    <property type="entry name" value="FIMBRIAL CHAPARONE PROTEIN"/>
    <property type="match status" value="1"/>
</dbReference>
<dbReference type="Pfam" id="PF00345">
    <property type="entry name" value="PapD_N"/>
    <property type="match status" value="1"/>
</dbReference>
<dbReference type="GO" id="GO:0071555">
    <property type="term" value="P:cell wall organization"/>
    <property type="evidence" value="ECO:0007669"/>
    <property type="project" value="InterPro"/>
</dbReference>
<evidence type="ECO:0000256" key="4">
    <source>
        <dbReference type="ARBA" id="ARBA00022729"/>
    </source>
</evidence>
<dbReference type="InterPro" id="IPR008962">
    <property type="entry name" value="PapD-like_sf"/>
</dbReference>
<dbReference type="Proteomes" id="UP000839575">
    <property type="component" value="Unassembled WGS sequence"/>
</dbReference>
<evidence type="ECO:0000256" key="8">
    <source>
        <dbReference type="SAM" id="SignalP"/>
    </source>
</evidence>
<feature type="domain" description="Pili assembly chaperone C-terminal" evidence="10">
    <location>
        <begin position="168"/>
        <end position="227"/>
    </location>
</feature>
<dbReference type="InterPro" id="IPR050643">
    <property type="entry name" value="Periplasmic_pilus_chap"/>
</dbReference>
<dbReference type="AlphaFoldDB" id="A0A3Y1CKT7"/>
<evidence type="ECO:0000259" key="10">
    <source>
        <dbReference type="Pfam" id="PF02753"/>
    </source>
</evidence>